<comment type="catalytic activity">
    <reaction evidence="2">
        <text>CDP-2,3-bis-O-(phytanyl)-sn-glycerol + 1D-myo-inositol 3-phosphate = saturated 1-archaetidyl-1D-myo-inositol 3-phosphate + CMP + H(+)</text>
        <dbReference type="Rhea" id="RHEA:36823"/>
        <dbReference type="ChEBI" id="CHEBI:15378"/>
        <dbReference type="ChEBI" id="CHEBI:58401"/>
        <dbReference type="ChEBI" id="CHEBI:60377"/>
        <dbReference type="ChEBI" id="CHEBI:74004"/>
        <dbReference type="ChEBI" id="CHEBI:74006"/>
        <dbReference type="EC" id="2.7.8.39"/>
    </reaction>
</comment>
<keyword evidence="2" id="KW-1003">Cell membrane</keyword>
<dbReference type="HOGENOM" id="CLU_080384_1_2_2"/>
<keyword evidence="2" id="KW-0443">Lipid metabolism</keyword>
<dbReference type="GeneID" id="15393520"/>
<dbReference type="RefSeq" id="WP_015591448.1">
    <property type="nucleotide sequence ID" value="NC_021169.1"/>
</dbReference>
<feature type="binding site" evidence="2">
    <location>
        <position position="64"/>
    </location>
    <ligand>
        <name>Mg(2+)</name>
        <dbReference type="ChEBI" id="CHEBI:18420"/>
        <label>1</label>
    </ligand>
</feature>
<dbReference type="Gene3D" id="1.20.120.1760">
    <property type="match status" value="1"/>
</dbReference>
<dbReference type="NCBIfam" id="NF040950">
    <property type="entry name" value="archin_ph_syn"/>
    <property type="match status" value="1"/>
</dbReference>
<feature type="transmembrane region" description="Helical" evidence="2">
    <location>
        <begin position="94"/>
        <end position="120"/>
    </location>
</feature>
<dbReference type="UniPathway" id="UPA00085"/>
<dbReference type="InterPro" id="IPR044270">
    <property type="entry name" value="AIP_synthase"/>
</dbReference>
<protein>
    <recommendedName>
        <fullName evidence="2">Archaetidylinositol phosphate synthase</fullName>
        <shortName evidence="2">AIP synthase</shortName>
        <ecNumber evidence="2">2.7.8.39</ecNumber>
    </recommendedName>
</protein>
<dbReference type="InterPro" id="IPR054868">
    <property type="entry name" value="archin_ph_syn"/>
</dbReference>
<dbReference type="Pfam" id="PF01066">
    <property type="entry name" value="CDP-OH_P_transf"/>
    <property type="match status" value="1"/>
</dbReference>
<comment type="cofactor">
    <cofactor evidence="2">
        <name>Mn(2+)</name>
        <dbReference type="ChEBI" id="CHEBI:29035"/>
    </cofactor>
    <cofactor evidence="2">
        <name>Mg(2+)</name>
        <dbReference type="ChEBI" id="CHEBI:18420"/>
    </cofactor>
    <text evidence="2">Binds 2 Mg(2+) or Mn(2+) ions per subunit.</text>
</comment>
<evidence type="ECO:0000313" key="4">
    <source>
        <dbReference type="EMBL" id="AGK61852.1"/>
    </source>
</evidence>
<feature type="active site" description="Proton acceptor" evidence="2">
    <location>
        <position position="89"/>
    </location>
</feature>
<keyword evidence="2" id="KW-0460">Magnesium</keyword>
<evidence type="ECO:0000256" key="1">
    <source>
        <dbReference type="ARBA" id="ARBA00022679"/>
    </source>
</evidence>
<comment type="pathway">
    <text evidence="2">Lipid metabolism; phospholipid metabolism.</text>
</comment>
<dbReference type="InterPro" id="IPR043130">
    <property type="entry name" value="CDP-OH_PTrfase_TM_dom"/>
</dbReference>
<dbReference type="EMBL" id="CP005290">
    <property type="protein sequence ID" value="AGK61852.1"/>
    <property type="molecule type" value="Genomic_DNA"/>
</dbReference>
<keyword evidence="5" id="KW-1185">Reference proteome</keyword>
<feature type="transmembrane region" description="Helical" evidence="2">
    <location>
        <begin position="145"/>
        <end position="167"/>
    </location>
</feature>
<keyword evidence="2" id="KW-0472">Membrane</keyword>
<comment type="similarity">
    <text evidence="2 3">Belongs to the CDP-alcohol phosphatidyltransferase class-I family.</text>
</comment>
<keyword evidence="2" id="KW-0812">Transmembrane</keyword>
<dbReference type="AlphaFoldDB" id="N0BHR3"/>
<feature type="binding site" evidence="2">
    <location>
        <position position="85"/>
    </location>
    <ligand>
        <name>Mg(2+)</name>
        <dbReference type="ChEBI" id="CHEBI:18420"/>
        <label>2</label>
    </ligand>
</feature>
<feature type="binding site" evidence="2">
    <location>
        <position position="89"/>
    </location>
    <ligand>
        <name>Mg(2+)</name>
        <dbReference type="ChEBI" id="CHEBI:18420"/>
        <label>2</label>
    </ligand>
</feature>
<dbReference type="PROSITE" id="PS00379">
    <property type="entry name" value="CDP_ALCOHOL_P_TRANSF"/>
    <property type="match status" value="1"/>
</dbReference>
<accession>N0BHR3</accession>
<dbReference type="GO" id="GO:0008654">
    <property type="term" value="P:phospholipid biosynthetic process"/>
    <property type="evidence" value="ECO:0007669"/>
    <property type="project" value="UniProtKB-UniRule"/>
</dbReference>
<evidence type="ECO:0000256" key="2">
    <source>
        <dbReference type="HAMAP-Rule" id="MF_02242"/>
    </source>
</evidence>
<dbReference type="KEGG" id="ast:Asulf_01886"/>
<feature type="transmembrane region" description="Helical" evidence="2">
    <location>
        <begin position="30"/>
        <end position="63"/>
    </location>
</feature>
<comment type="subcellular location">
    <subcellularLocation>
        <location evidence="2">Cell membrane</location>
        <topology evidence="2">Multi-pass membrane protein</topology>
    </subcellularLocation>
</comment>
<keyword evidence="1 2" id="KW-0808">Transferase</keyword>
<dbReference type="HAMAP" id="MF_02242">
    <property type="entry name" value="AIP_synthase"/>
    <property type="match status" value="1"/>
</dbReference>
<evidence type="ECO:0000256" key="3">
    <source>
        <dbReference type="RuleBase" id="RU003750"/>
    </source>
</evidence>
<sequence length="187" mass="20425">MLSSLKLHITKVLAPLTSTIYRLGVKPNHLTFIGLLVGFSSAYLISIGELILGGIFIILSGLFDMLDGALARNQTLKTDFGGYIDSVSDRYVDVAIFIALGIYGVNWVYVAFAMSGALLVSYTRARAENIIEKCDVGIAERGERLIIIFAGLILGNPELAVLIVALLSHFTAIQRVYHTYKETVKRG</sequence>
<dbReference type="EC" id="2.7.8.39" evidence="2"/>
<feature type="binding site" evidence="2">
    <location>
        <position position="64"/>
    </location>
    <ligand>
        <name>Mg(2+)</name>
        <dbReference type="ChEBI" id="CHEBI:18420"/>
        <label>2</label>
    </ligand>
</feature>
<evidence type="ECO:0000313" key="5">
    <source>
        <dbReference type="Proteomes" id="UP000013307"/>
    </source>
</evidence>
<comment type="function">
    <text evidence="2">Catalyzes the formation of archaetidylinositol phosphate (AIP) from CDP-archaeol (CDP-ArOH or CDP-2,3-bis-(O-phytanyl)-sn-glycerol) and 1L-myo-inositol 1-phosphate (IP or 1D-myo-inositol 3-phosphate). AIP is a precursor of archaetidyl-myo-inositol (AI), an ether-type inositol phospholipid ubiquitously distributed in archaea membranes and essential for glycolipid biosynthesis in archaea.</text>
</comment>
<dbReference type="Proteomes" id="UP000013307">
    <property type="component" value="Chromosome"/>
</dbReference>
<dbReference type="InterPro" id="IPR000462">
    <property type="entry name" value="CDP-OH_P_trans"/>
</dbReference>
<dbReference type="GO" id="GO:0000287">
    <property type="term" value="F:magnesium ion binding"/>
    <property type="evidence" value="ECO:0007669"/>
    <property type="project" value="UniProtKB-UniRule"/>
</dbReference>
<dbReference type="GO" id="GO:0005886">
    <property type="term" value="C:plasma membrane"/>
    <property type="evidence" value="ECO:0007669"/>
    <property type="project" value="UniProtKB-SubCell"/>
</dbReference>
<dbReference type="OrthoDB" id="9904at2157"/>
<proteinExistence type="inferred from homology"/>
<reference evidence="4 5" key="1">
    <citation type="journal article" date="2013" name="Genome Announc.">
        <title>Complete Genome Sequence of the Thermophilic and Facultatively Chemolithoautotrophic Sulfate Reducer Archaeoglobus sulfaticallidus Strain PM70-1T.</title>
        <authorList>
            <person name="Stokke R."/>
            <person name="Hocking W.P."/>
            <person name="Steinsbu B.O."/>
            <person name="Steen I.H."/>
        </authorList>
    </citation>
    <scope>NUCLEOTIDE SEQUENCE [LARGE SCALE GENOMIC DNA]</scope>
    <source>
        <strain evidence="4">PM70-1</strain>
    </source>
</reference>
<dbReference type="eggNOG" id="arCOG00670">
    <property type="taxonomic scope" value="Archaea"/>
</dbReference>
<keyword evidence="2" id="KW-0464">Manganese</keyword>
<feature type="binding site" evidence="2">
    <location>
        <position position="85"/>
    </location>
    <ligand>
        <name>Mg(2+)</name>
        <dbReference type="ChEBI" id="CHEBI:18420"/>
        <label>1</label>
    </ligand>
</feature>
<keyword evidence="2" id="KW-0479">Metal-binding</keyword>
<organism evidence="4 5">
    <name type="scientific">Archaeoglobus sulfaticallidus PM70-1</name>
    <dbReference type="NCBI Taxonomy" id="387631"/>
    <lineage>
        <taxon>Archaea</taxon>
        <taxon>Methanobacteriati</taxon>
        <taxon>Methanobacteriota</taxon>
        <taxon>Archaeoglobi</taxon>
        <taxon>Archaeoglobales</taxon>
        <taxon>Archaeoglobaceae</taxon>
        <taxon>Archaeoglobus</taxon>
    </lineage>
</organism>
<name>N0BHR3_9EURY</name>
<dbReference type="InterPro" id="IPR048254">
    <property type="entry name" value="CDP_ALCOHOL_P_TRANSF_CS"/>
</dbReference>
<keyword evidence="2" id="KW-1208">Phospholipid metabolism</keyword>
<keyword evidence="2" id="KW-1133">Transmembrane helix</keyword>
<gene>
    <name evidence="4" type="ORF">Asulf_01886</name>
</gene>
<feature type="binding site" evidence="2">
    <location>
        <position position="67"/>
    </location>
    <ligand>
        <name>Mg(2+)</name>
        <dbReference type="ChEBI" id="CHEBI:18420"/>
        <label>1</label>
    </ligand>
</feature>
<comment type="caution">
    <text evidence="2">Lacks conserved residue(s) required for the propagation of feature annotation.</text>
</comment>
<dbReference type="GO" id="GO:0016780">
    <property type="term" value="F:phosphotransferase activity, for other substituted phosphate groups"/>
    <property type="evidence" value="ECO:0007669"/>
    <property type="project" value="UniProtKB-UniRule"/>
</dbReference>
<keyword evidence="2" id="KW-0444">Lipid biosynthesis</keyword>
<dbReference type="STRING" id="387631.Asulf_01886"/>